<sequence length="63" mass="7376">MKDLATFILGDEVHLWFDMTLYRRPLSYLPRLARLLCRMSESGNYQFRPFCGGTYGIVAEKVK</sequence>
<dbReference type="EMBL" id="BART01036067">
    <property type="protein sequence ID" value="GAH07241.1"/>
    <property type="molecule type" value="Genomic_DNA"/>
</dbReference>
<reference evidence="1" key="1">
    <citation type="journal article" date="2014" name="Front. Microbiol.">
        <title>High frequency of phylogenetically diverse reductive dehalogenase-homologous genes in deep subseafloor sedimentary metagenomes.</title>
        <authorList>
            <person name="Kawai M."/>
            <person name="Futagami T."/>
            <person name="Toyoda A."/>
            <person name="Takaki Y."/>
            <person name="Nishi S."/>
            <person name="Hori S."/>
            <person name="Arai W."/>
            <person name="Tsubouchi T."/>
            <person name="Morono Y."/>
            <person name="Uchiyama I."/>
            <person name="Ito T."/>
            <person name="Fujiyama A."/>
            <person name="Inagaki F."/>
            <person name="Takami H."/>
        </authorList>
    </citation>
    <scope>NUCLEOTIDE SEQUENCE</scope>
    <source>
        <strain evidence="1">Expedition CK06-06</strain>
    </source>
</reference>
<organism evidence="1">
    <name type="scientific">marine sediment metagenome</name>
    <dbReference type="NCBI Taxonomy" id="412755"/>
    <lineage>
        <taxon>unclassified sequences</taxon>
        <taxon>metagenomes</taxon>
        <taxon>ecological metagenomes</taxon>
    </lineage>
</organism>
<name>X1CG05_9ZZZZ</name>
<gene>
    <name evidence="1" type="ORF">S01H4_60980</name>
</gene>
<comment type="caution">
    <text evidence="1">The sequence shown here is derived from an EMBL/GenBank/DDBJ whole genome shotgun (WGS) entry which is preliminary data.</text>
</comment>
<proteinExistence type="predicted"/>
<protein>
    <submittedName>
        <fullName evidence="1">Uncharacterized protein</fullName>
    </submittedName>
</protein>
<dbReference type="AlphaFoldDB" id="X1CG05"/>
<accession>X1CG05</accession>
<evidence type="ECO:0000313" key="1">
    <source>
        <dbReference type="EMBL" id="GAH07241.1"/>
    </source>
</evidence>